<gene>
    <name evidence="6" type="ORF">FKV70_06405</name>
</gene>
<feature type="region of interest" description="Disordered" evidence="2">
    <location>
        <begin position="147"/>
        <end position="220"/>
    </location>
</feature>
<proteinExistence type="predicted"/>
<keyword evidence="1 3" id="KW-0732">Signal</keyword>
<name>A0ABY3B916_9BACL</name>
<dbReference type="InterPro" id="IPR017853">
    <property type="entry name" value="GH"/>
</dbReference>
<feature type="chain" id="PRO_5046367650" evidence="3">
    <location>
        <begin position="28"/>
        <end position="582"/>
    </location>
</feature>
<evidence type="ECO:0000313" key="7">
    <source>
        <dbReference type="Proteomes" id="UP000319219"/>
    </source>
</evidence>
<dbReference type="EMBL" id="VIJZ01000002">
    <property type="protein sequence ID" value="TQS00404.1"/>
    <property type="molecule type" value="Genomic_DNA"/>
</dbReference>
<dbReference type="InterPro" id="IPR003790">
    <property type="entry name" value="GHL10"/>
</dbReference>
<dbReference type="PANTHER" id="PTHR43405">
    <property type="entry name" value="GLYCOSYL HYDROLASE DIGH"/>
    <property type="match status" value="1"/>
</dbReference>
<evidence type="ECO:0000259" key="4">
    <source>
        <dbReference type="Pfam" id="PF02638"/>
    </source>
</evidence>
<dbReference type="PANTHER" id="PTHR43405:SF1">
    <property type="entry name" value="GLYCOSYL HYDROLASE DIGH"/>
    <property type="match status" value="1"/>
</dbReference>
<keyword evidence="7" id="KW-1185">Reference proteome</keyword>
<dbReference type="SUPFAM" id="SSF55383">
    <property type="entry name" value="Copper amine oxidase, domain N"/>
    <property type="match status" value="1"/>
</dbReference>
<comment type="caution">
    <text evidence="6">The sequence shown here is derived from an EMBL/GenBank/DDBJ whole genome shotgun (WGS) entry which is preliminary data.</text>
</comment>
<dbReference type="InterPro" id="IPR036582">
    <property type="entry name" value="Mao_N_sf"/>
</dbReference>
<reference evidence="6 7" key="1">
    <citation type="submission" date="2019-07" db="EMBL/GenBank/DDBJ databases">
        <title>Paenibacillus ottowii sp. nov. isolated from a fermentation system processing bovine manure.</title>
        <authorList>
            <person name="Velazquez L.F."/>
            <person name="Rajbanshi S."/>
            <person name="Guan S."/>
            <person name="Hinchee M."/>
            <person name="Welsh A."/>
        </authorList>
    </citation>
    <scope>NUCLEOTIDE SEQUENCE [LARGE SCALE GENOMIC DNA]</scope>
    <source>
        <strain evidence="6 7">MS2379</strain>
    </source>
</reference>
<evidence type="ECO:0000256" key="2">
    <source>
        <dbReference type="SAM" id="MobiDB-lite"/>
    </source>
</evidence>
<dbReference type="InterPro" id="IPR012854">
    <property type="entry name" value="Cu_amine_oxidase-like_N"/>
</dbReference>
<feature type="compositionally biased region" description="Polar residues" evidence="2">
    <location>
        <begin position="210"/>
        <end position="220"/>
    </location>
</feature>
<dbReference type="Gene3D" id="3.30.457.10">
    <property type="entry name" value="Copper amine oxidase-like, N-terminal domain"/>
    <property type="match status" value="1"/>
</dbReference>
<feature type="domain" description="Copper amine oxidase-like N-terminal" evidence="5">
    <location>
        <begin position="37"/>
        <end position="144"/>
    </location>
</feature>
<dbReference type="SUPFAM" id="SSF51445">
    <property type="entry name" value="(Trans)glycosidases"/>
    <property type="match status" value="1"/>
</dbReference>
<evidence type="ECO:0000259" key="5">
    <source>
        <dbReference type="Pfam" id="PF07833"/>
    </source>
</evidence>
<dbReference type="Pfam" id="PF02638">
    <property type="entry name" value="GHL10"/>
    <property type="match status" value="1"/>
</dbReference>
<evidence type="ECO:0000256" key="1">
    <source>
        <dbReference type="ARBA" id="ARBA00022729"/>
    </source>
</evidence>
<dbReference type="InterPro" id="IPR052177">
    <property type="entry name" value="Divisome_Glycosyl_Hydrolase"/>
</dbReference>
<feature type="domain" description="Glycosyl hydrolase-like 10" evidence="4">
    <location>
        <begin position="222"/>
        <end position="533"/>
    </location>
</feature>
<dbReference type="RefSeq" id="WP_142612151.1">
    <property type="nucleotide sequence ID" value="NZ_VIJZ01000002.1"/>
</dbReference>
<feature type="signal peptide" evidence="3">
    <location>
        <begin position="1"/>
        <end position="27"/>
    </location>
</feature>
<feature type="compositionally biased region" description="Low complexity" evidence="2">
    <location>
        <begin position="147"/>
        <end position="175"/>
    </location>
</feature>
<evidence type="ECO:0000313" key="6">
    <source>
        <dbReference type="EMBL" id="TQS00404.1"/>
    </source>
</evidence>
<dbReference type="Pfam" id="PF07833">
    <property type="entry name" value="Cu_amine_oxidN1"/>
    <property type="match status" value="1"/>
</dbReference>
<accession>A0ABY3B916</accession>
<organism evidence="6 7">
    <name type="scientific">Paenibacillus ottowii</name>
    <dbReference type="NCBI Taxonomy" id="2315729"/>
    <lineage>
        <taxon>Bacteria</taxon>
        <taxon>Bacillati</taxon>
        <taxon>Bacillota</taxon>
        <taxon>Bacilli</taxon>
        <taxon>Bacillales</taxon>
        <taxon>Paenibacillaceae</taxon>
        <taxon>Paenibacillus</taxon>
    </lineage>
</organism>
<protein>
    <submittedName>
        <fullName evidence="6">Family 10 glycosylhydrolase</fullName>
    </submittedName>
</protein>
<dbReference type="Gene3D" id="3.20.20.80">
    <property type="entry name" value="Glycosidases"/>
    <property type="match status" value="1"/>
</dbReference>
<dbReference type="Proteomes" id="UP000319219">
    <property type="component" value="Unassembled WGS sequence"/>
</dbReference>
<evidence type="ECO:0000256" key="3">
    <source>
        <dbReference type="SAM" id="SignalP"/>
    </source>
</evidence>
<sequence>MNRKKIGLMAAGLLLAVQTAIVPGVQAAPTGEIEIILDGQTLQSDASPYIVQGANVTMVPLRVISEGLGAQVNWSASSGTVTITAQNKNISMENGAQSATVNGKSVRLDASARMSSGRVMVPLRFVGEELGLKVDWQASERVITLSSGKEGTSTSGNTSSVGSSSSTSNSSASGNQETVSTDQGTTANDEQDVVNTPSTSTKEDSSSSSQGNMAQVKATTSMRGAWISTINGDWPSSAARSSSEKQKQEFTKMLDDLQGMGINAVFVQVRASGDALYPSDLVPWSKYLTNTQGKNPGYDPLKFMISESHKRGMEFHAWFNPFRANSTGTTSGLAANHVANQHPDWIVKNGSQLYINPGIPAARQHVIDAIMEVVNGYDIDGVHLDDYFYPYSGTFDDDATFKTYNANKISNKGDWRRDNVNSFVRDLGKSIHASKSKVQFGISPFGVWRNKSQDLTGSDTKAGVTAYDTTFADVRTWINKGWIDYVAPQIYWSIGFPAAGYDKLVAWWSNEVKNSDVKLYIGHSPYKIGTPEKGWQSAQELIKQLELNENYKQVKGDIYFSAQHLRKNPYGLIQLLQNYYQL</sequence>
<feature type="compositionally biased region" description="Polar residues" evidence="2">
    <location>
        <begin position="176"/>
        <end position="188"/>
    </location>
</feature>